<comment type="caution">
    <text evidence="2">The sequence shown here is derived from an EMBL/GenBank/DDBJ whole genome shotgun (WGS) entry which is preliminary data.</text>
</comment>
<accession>A0A2N5TIS5</accession>
<name>A0A2N5TIS5_9BASI</name>
<organism evidence="2 3">
    <name type="scientific">Puccinia coronata f. sp. avenae</name>
    <dbReference type="NCBI Taxonomy" id="200324"/>
    <lineage>
        <taxon>Eukaryota</taxon>
        <taxon>Fungi</taxon>
        <taxon>Dikarya</taxon>
        <taxon>Basidiomycota</taxon>
        <taxon>Pucciniomycotina</taxon>
        <taxon>Pucciniomycetes</taxon>
        <taxon>Pucciniales</taxon>
        <taxon>Pucciniaceae</taxon>
        <taxon>Puccinia</taxon>
    </lineage>
</organism>
<dbReference type="EMBL" id="PGCI01000540">
    <property type="protein sequence ID" value="PLW25407.1"/>
    <property type="molecule type" value="Genomic_DNA"/>
</dbReference>
<feature type="signal peptide" evidence="1">
    <location>
        <begin position="1"/>
        <end position="20"/>
    </location>
</feature>
<keyword evidence="1" id="KW-0732">Signal</keyword>
<protein>
    <submittedName>
        <fullName evidence="2">Uncharacterized protein</fullName>
    </submittedName>
</protein>
<evidence type="ECO:0000313" key="2">
    <source>
        <dbReference type="EMBL" id="PLW25407.1"/>
    </source>
</evidence>
<feature type="chain" id="PRO_5014620073" evidence="1">
    <location>
        <begin position="21"/>
        <end position="258"/>
    </location>
</feature>
<evidence type="ECO:0000313" key="3">
    <source>
        <dbReference type="Proteomes" id="UP000235392"/>
    </source>
</evidence>
<gene>
    <name evidence="2" type="ORF">PCASD_22455</name>
</gene>
<proteinExistence type="predicted"/>
<reference evidence="2 3" key="1">
    <citation type="submission" date="2017-11" db="EMBL/GenBank/DDBJ databases">
        <title>De novo assembly and phasing of dikaryotic genomes from two isolates of Puccinia coronata f. sp. avenae, the causal agent of oat crown rust.</title>
        <authorList>
            <person name="Miller M.E."/>
            <person name="Zhang Y."/>
            <person name="Omidvar V."/>
            <person name="Sperschneider J."/>
            <person name="Schwessinger B."/>
            <person name="Raley C."/>
            <person name="Palmer J.M."/>
            <person name="Garnica D."/>
            <person name="Upadhyaya N."/>
            <person name="Rathjen J."/>
            <person name="Taylor J.M."/>
            <person name="Park R.F."/>
            <person name="Dodds P.N."/>
            <person name="Hirsch C.D."/>
            <person name="Kianian S.F."/>
            <person name="Figueroa M."/>
        </authorList>
    </citation>
    <scope>NUCLEOTIDE SEQUENCE [LARGE SCALE GENOMIC DNA]</scope>
    <source>
        <strain evidence="2">12SD80</strain>
    </source>
</reference>
<dbReference type="Proteomes" id="UP000235392">
    <property type="component" value="Unassembled WGS sequence"/>
</dbReference>
<dbReference type="AlphaFoldDB" id="A0A2N5TIS5"/>
<evidence type="ECO:0000256" key="1">
    <source>
        <dbReference type="SAM" id="SignalP"/>
    </source>
</evidence>
<sequence length="258" mass="29581">MKITGTTIINILFSLSAICAVELASSSRDIPHVHEEDWHFTSYPYFAKNFHAGEFDRELSEKDLVIGPEGFALVVSKGAKPGTLLISNHSTQKVEYKIEDLNVPPKENERLLYRCMYGKMEPNQKQTIDATHILFRINREHYIPHVPEEKWHLATFIYLPNSFKAGEYRRGYGANGLVMGTEGSALVVSESAEPNTLLISNHSTRKVVYLIQDLNYENRPQDKSKLRWYRCLEGSIEPNEKWTISATGISLHIQNERW</sequence>